<keyword evidence="3" id="KW-0238">DNA-binding</keyword>
<dbReference type="SUPFAM" id="SSF46785">
    <property type="entry name" value="Winged helix' DNA-binding domain"/>
    <property type="match status" value="1"/>
</dbReference>
<evidence type="ECO:0000259" key="5">
    <source>
        <dbReference type="PROSITE" id="PS50931"/>
    </source>
</evidence>
<name>A0A7S9LRA2_9RHOB</name>
<evidence type="ECO:0000313" key="6">
    <source>
        <dbReference type="EMBL" id="QPH53803.1"/>
    </source>
</evidence>
<feature type="domain" description="HTH lysR-type" evidence="5">
    <location>
        <begin position="5"/>
        <end position="62"/>
    </location>
</feature>
<evidence type="ECO:0000256" key="3">
    <source>
        <dbReference type="ARBA" id="ARBA00023125"/>
    </source>
</evidence>
<dbReference type="Gene3D" id="3.40.190.10">
    <property type="entry name" value="Periplasmic binding protein-like II"/>
    <property type="match status" value="2"/>
</dbReference>
<dbReference type="InterPro" id="IPR005119">
    <property type="entry name" value="LysR_subst-bd"/>
</dbReference>
<keyword evidence="7" id="KW-1185">Reference proteome</keyword>
<dbReference type="InterPro" id="IPR000847">
    <property type="entry name" value="LysR_HTH_N"/>
</dbReference>
<dbReference type="GO" id="GO:0043565">
    <property type="term" value="F:sequence-specific DNA binding"/>
    <property type="evidence" value="ECO:0007669"/>
    <property type="project" value="TreeGrafter"/>
</dbReference>
<dbReference type="InterPro" id="IPR058163">
    <property type="entry name" value="LysR-type_TF_proteobact-type"/>
</dbReference>
<organism evidence="6 7">
    <name type="scientific">Pontivivens ytuae</name>
    <dbReference type="NCBI Taxonomy" id="2789856"/>
    <lineage>
        <taxon>Bacteria</taxon>
        <taxon>Pseudomonadati</taxon>
        <taxon>Pseudomonadota</taxon>
        <taxon>Alphaproteobacteria</taxon>
        <taxon>Rhodobacterales</taxon>
        <taxon>Paracoccaceae</taxon>
        <taxon>Pontivivens</taxon>
    </lineage>
</organism>
<dbReference type="Proteomes" id="UP000594800">
    <property type="component" value="Chromosome"/>
</dbReference>
<evidence type="ECO:0000256" key="1">
    <source>
        <dbReference type="ARBA" id="ARBA00009437"/>
    </source>
</evidence>
<dbReference type="PANTHER" id="PTHR30537">
    <property type="entry name" value="HTH-TYPE TRANSCRIPTIONAL REGULATOR"/>
    <property type="match status" value="1"/>
</dbReference>
<keyword evidence="4" id="KW-0804">Transcription</keyword>
<dbReference type="PROSITE" id="PS50931">
    <property type="entry name" value="HTH_LYSR"/>
    <property type="match status" value="1"/>
</dbReference>
<dbReference type="RefSeq" id="WP_196103012.1">
    <property type="nucleotide sequence ID" value="NZ_CP064942.1"/>
</dbReference>
<dbReference type="PRINTS" id="PR00039">
    <property type="entry name" value="HTHLYSR"/>
</dbReference>
<dbReference type="InterPro" id="IPR036388">
    <property type="entry name" value="WH-like_DNA-bd_sf"/>
</dbReference>
<evidence type="ECO:0000256" key="4">
    <source>
        <dbReference type="ARBA" id="ARBA00023163"/>
    </source>
</evidence>
<reference evidence="6 7" key="1">
    <citation type="submission" date="2020-11" db="EMBL/GenBank/DDBJ databases">
        <title>Description of Pontivivens ytuae sp. nov. isolated from deep sea sediment of Mariana Trench.</title>
        <authorList>
            <person name="Wang Z."/>
            <person name="Sun Q.-L."/>
            <person name="Xu X.-D."/>
            <person name="Tang Y.-Z."/>
            <person name="Zhang J."/>
        </authorList>
    </citation>
    <scope>NUCLEOTIDE SEQUENCE [LARGE SCALE GENOMIC DNA]</scope>
    <source>
        <strain evidence="6 7">MT2928</strain>
    </source>
</reference>
<gene>
    <name evidence="6" type="ORF">I0K15_18820</name>
</gene>
<dbReference type="PANTHER" id="PTHR30537:SF26">
    <property type="entry name" value="GLYCINE CLEAVAGE SYSTEM TRANSCRIPTIONAL ACTIVATOR"/>
    <property type="match status" value="1"/>
</dbReference>
<keyword evidence="2" id="KW-0805">Transcription regulation</keyword>
<dbReference type="KEGG" id="poz:I0K15_18820"/>
<evidence type="ECO:0000313" key="7">
    <source>
        <dbReference type="Proteomes" id="UP000594800"/>
    </source>
</evidence>
<comment type="similarity">
    <text evidence="1">Belongs to the LysR transcriptional regulatory family.</text>
</comment>
<dbReference type="Pfam" id="PF00126">
    <property type="entry name" value="HTH_1"/>
    <property type="match status" value="1"/>
</dbReference>
<dbReference type="Gene3D" id="1.10.10.10">
    <property type="entry name" value="Winged helix-like DNA-binding domain superfamily/Winged helix DNA-binding domain"/>
    <property type="match status" value="1"/>
</dbReference>
<evidence type="ECO:0000256" key="2">
    <source>
        <dbReference type="ARBA" id="ARBA00023015"/>
    </source>
</evidence>
<dbReference type="InterPro" id="IPR036390">
    <property type="entry name" value="WH_DNA-bd_sf"/>
</dbReference>
<dbReference type="GO" id="GO:0006351">
    <property type="term" value="P:DNA-templated transcription"/>
    <property type="evidence" value="ECO:0007669"/>
    <property type="project" value="TreeGrafter"/>
</dbReference>
<dbReference type="SUPFAM" id="SSF53850">
    <property type="entry name" value="Periplasmic binding protein-like II"/>
    <property type="match status" value="1"/>
</dbReference>
<protein>
    <submittedName>
        <fullName evidence="6">LysR family transcriptional regulator</fullName>
    </submittedName>
</protein>
<dbReference type="AlphaFoldDB" id="A0A7S9LRA2"/>
<accession>A0A7S9LRA2</accession>
<dbReference type="GO" id="GO:0003700">
    <property type="term" value="F:DNA-binding transcription factor activity"/>
    <property type="evidence" value="ECO:0007669"/>
    <property type="project" value="InterPro"/>
</dbReference>
<proteinExistence type="inferred from homology"/>
<dbReference type="EMBL" id="CP064942">
    <property type="protein sequence ID" value="QPH53803.1"/>
    <property type="molecule type" value="Genomic_DNA"/>
</dbReference>
<dbReference type="Pfam" id="PF03466">
    <property type="entry name" value="LysR_substrate"/>
    <property type="match status" value="1"/>
</dbReference>
<sequence>MDYLPPLAALRAFEVTARHASFSSAARELNVTHAAVSQQVRALEREIGLPLVVRAGRGLSLTDAGAQLARELTDGFGTIRAGVERLRQDAADLPVRITLTPTFASDWFMPRLAAFRADNSGVELSLNPSVDLVDLTAGTHDFAIRFGKGDWPGLESTLLMPSSVVVCAAPEMVPDWSPDRLEDLYDLPWFEEPSPEEQDSWLIAMGLDLKARRNVTELPGHMTLAALRGGQGVVSSARLFVEDDIAAGRVAVLWEDDLPGRGYHIVHRLGPQRPAVAQTIRWLRRQVG</sequence>